<dbReference type="STRING" id="1423802.FC56_GL001426"/>
<dbReference type="GO" id="GO:0003700">
    <property type="term" value="F:DNA-binding transcription factor activity"/>
    <property type="evidence" value="ECO:0007669"/>
    <property type="project" value="TreeGrafter"/>
</dbReference>
<dbReference type="PATRIC" id="fig|1423802.4.peg.1444"/>
<dbReference type="PROSITE" id="PS51063">
    <property type="entry name" value="HTH_CRP_2"/>
    <property type="match status" value="1"/>
</dbReference>
<evidence type="ECO:0000259" key="4">
    <source>
        <dbReference type="PROSITE" id="PS50042"/>
    </source>
</evidence>
<evidence type="ECO:0000259" key="5">
    <source>
        <dbReference type="PROSITE" id="PS51063"/>
    </source>
</evidence>
<dbReference type="PANTHER" id="PTHR24567:SF74">
    <property type="entry name" value="HTH-TYPE TRANSCRIPTIONAL REGULATOR ARCR"/>
    <property type="match status" value="1"/>
</dbReference>
<evidence type="ECO:0000256" key="3">
    <source>
        <dbReference type="ARBA" id="ARBA00023163"/>
    </source>
</evidence>
<evidence type="ECO:0000256" key="1">
    <source>
        <dbReference type="ARBA" id="ARBA00023015"/>
    </source>
</evidence>
<evidence type="ECO:0000256" key="2">
    <source>
        <dbReference type="ARBA" id="ARBA00023125"/>
    </source>
</evidence>
<dbReference type="GO" id="GO:0003677">
    <property type="term" value="F:DNA binding"/>
    <property type="evidence" value="ECO:0007669"/>
    <property type="project" value="UniProtKB-KW"/>
</dbReference>
<dbReference type="Gene3D" id="2.60.120.10">
    <property type="entry name" value="Jelly Rolls"/>
    <property type="match status" value="1"/>
</dbReference>
<keyword evidence="7" id="KW-1185">Reference proteome</keyword>
<dbReference type="EMBL" id="AYZR01000004">
    <property type="protein sequence ID" value="KRM94469.1"/>
    <property type="molecule type" value="Genomic_DNA"/>
</dbReference>
<dbReference type="Pfam" id="PF13545">
    <property type="entry name" value="HTH_Crp_2"/>
    <property type="match status" value="1"/>
</dbReference>
<dbReference type="SMART" id="SM00100">
    <property type="entry name" value="cNMP"/>
    <property type="match status" value="1"/>
</dbReference>
<dbReference type="SUPFAM" id="SSF51206">
    <property type="entry name" value="cAMP-binding domain-like"/>
    <property type="match status" value="1"/>
</dbReference>
<dbReference type="Proteomes" id="UP000051256">
    <property type="component" value="Unassembled WGS sequence"/>
</dbReference>
<evidence type="ECO:0000313" key="6">
    <source>
        <dbReference type="EMBL" id="KRM94469.1"/>
    </source>
</evidence>
<dbReference type="InterPro" id="IPR036388">
    <property type="entry name" value="WH-like_DNA-bd_sf"/>
</dbReference>
<dbReference type="AlphaFoldDB" id="A0A0R2CSY2"/>
<dbReference type="Pfam" id="PF00027">
    <property type="entry name" value="cNMP_binding"/>
    <property type="match status" value="1"/>
</dbReference>
<proteinExistence type="predicted"/>
<gene>
    <name evidence="6" type="ORF">FC56_GL001426</name>
</gene>
<dbReference type="InterPro" id="IPR000595">
    <property type="entry name" value="cNMP-bd_dom"/>
</dbReference>
<dbReference type="GO" id="GO:0005829">
    <property type="term" value="C:cytosol"/>
    <property type="evidence" value="ECO:0007669"/>
    <property type="project" value="TreeGrafter"/>
</dbReference>
<sequence>MELTLKQQNLLAKMQQQPEFSALSPSELTQIAEQTRLKNYQRGELLFDQGTPRNWFYFVVSGLVRLFHRNVDGLERFYAFRHRNGVLPLVGMLTNNDYAYVAEASTMVEVAAIPMSCYEQIVRANPAGLANLVRAMGEVIDLTENELQLMVTNNAKERLRQAIWFVAKQIGELDKKNQQVIINYPIAITEWAQISATSRETTSQVLQELKRQGQITYEQKCLTILNVDIDDWLSS</sequence>
<protein>
    <submittedName>
        <fullName evidence="6">Crp family transcriptional regulator</fullName>
    </submittedName>
</protein>
<dbReference type="Gene3D" id="1.10.10.10">
    <property type="entry name" value="Winged helix-like DNA-binding domain superfamily/Winged helix DNA-binding domain"/>
    <property type="match status" value="1"/>
</dbReference>
<name>A0A0R2CSY2_9LACO</name>
<dbReference type="SUPFAM" id="SSF46785">
    <property type="entry name" value="Winged helix' DNA-binding domain"/>
    <property type="match status" value="1"/>
</dbReference>
<feature type="domain" description="HTH crp-type" evidence="5">
    <location>
        <begin position="153"/>
        <end position="228"/>
    </location>
</feature>
<keyword evidence="2" id="KW-0238">DNA-binding</keyword>
<dbReference type="RefSeq" id="WP_054670752.1">
    <property type="nucleotide sequence ID" value="NZ_AYZR01000004.1"/>
</dbReference>
<dbReference type="PROSITE" id="PS50042">
    <property type="entry name" value="CNMP_BINDING_3"/>
    <property type="match status" value="1"/>
</dbReference>
<keyword evidence="1" id="KW-0805">Transcription regulation</keyword>
<dbReference type="InterPro" id="IPR014710">
    <property type="entry name" value="RmlC-like_jellyroll"/>
</dbReference>
<dbReference type="InterPro" id="IPR050397">
    <property type="entry name" value="Env_Response_Regulators"/>
</dbReference>
<organism evidence="6 7">
    <name type="scientific">Lentilactobacillus senioris DSM 24302 = JCM 17472</name>
    <dbReference type="NCBI Taxonomy" id="1423802"/>
    <lineage>
        <taxon>Bacteria</taxon>
        <taxon>Bacillati</taxon>
        <taxon>Bacillota</taxon>
        <taxon>Bacilli</taxon>
        <taxon>Lactobacillales</taxon>
        <taxon>Lactobacillaceae</taxon>
        <taxon>Lentilactobacillus</taxon>
    </lineage>
</organism>
<evidence type="ECO:0000313" key="7">
    <source>
        <dbReference type="Proteomes" id="UP000051256"/>
    </source>
</evidence>
<reference evidence="6 7" key="1">
    <citation type="journal article" date="2015" name="Genome Announc.">
        <title>Expanding the biotechnology potential of lactobacilli through comparative genomics of 213 strains and associated genera.</title>
        <authorList>
            <person name="Sun Z."/>
            <person name="Harris H.M."/>
            <person name="McCann A."/>
            <person name="Guo C."/>
            <person name="Argimon S."/>
            <person name="Zhang W."/>
            <person name="Yang X."/>
            <person name="Jeffery I.B."/>
            <person name="Cooney J.C."/>
            <person name="Kagawa T.F."/>
            <person name="Liu W."/>
            <person name="Song Y."/>
            <person name="Salvetti E."/>
            <person name="Wrobel A."/>
            <person name="Rasinkangas P."/>
            <person name="Parkhill J."/>
            <person name="Rea M.C."/>
            <person name="O'Sullivan O."/>
            <person name="Ritari J."/>
            <person name="Douillard F.P."/>
            <person name="Paul Ross R."/>
            <person name="Yang R."/>
            <person name="Briner A.E."/>
            <person name="Felis G.E."/>
            <person name="de Vos W.M."/>
            <person name="Barrangou R."/>
            <person name="Klaenhammer T.R."/>
            <person name="Caufield P.W."/>
            <person name="Cui Y."/>
            <person name="Zhang H."/>
            <person name="O'Toole P.W."/>
        </authorList>
    </citation>
    <scope>NUCLEOTIDE SEQUENCE [LARGE SCALE GENOMIC DNA]</scope>
    <source>
        <strain evidence="6 7">DSM 24302</strain>
    </source>
</reference>
<accession>A0A0R2CSY2</accession>
<dbReference type="InterPro" id="IPR018490">
    <property type="entry name" value="cNMP-bd_dom_sf"/>
</dbReference>
<dbReference type="InterPro" id="IPR036390">
    <property type="entry name" value="WH_DNA-bd_sf"/>
</dbReference>
<dbReference type="PANTHER" id="PTHR24567">
    <property type="entry name" value="CRP FAMILY TRANSCRIPTIONAL REGULATORY PROTEIN"/>
    <property type="match status" value="1"/>
</dbReference>
<comment type="caution">
    <text evidence="6">The sequence shown here is derived from an EMBL/GenBank/DDBJ whole genome shotgun (WGS) entry which is preliminary data.</text>
</comment>
<dbReference type="CDD" id="cd00038">
    <property type="entry name" value="CAP_ED"/>
    <property type="match status" value="1"/>
</dbReference>
<feature type="domain" description="Cyclic nucleotide-binding" evidence="4">
    <location>
        <begin position="19"/>
        <end position="122"/>
    </location>
</feature>
<dbReference type="InterPro" id="IPR012318">
    <property type="entry name" value="HTH_CRP"/>
</dbReference>
<keyword evidence="3" id="KW-0804">Transcription</keyword>